<proteinExistence type="predicted"/>
<evidence type="ECO:0000256" key="8">
    <source>
        <dbReference type="ARBA" id="ARBA00023163"/>
    </source>
</evidence>
<evidence type="ECO:0000259" key="12">
    <source>
        <dbReference type="PROSITE" id="PS50157"/>
    </source>
</evidence>
<dbReference type="GO" id="GO:0003677">
    <property type="term" value="F:DNA binding"/>
    <property type="evidence" value="ECO:0007669"/>
    <property type="project" value="UniProtKB-KW"/>
</dbReference>
<keyword evidence="5" id="KW-0862">Zinc</keyword>
<evidence type="ECO:0000256" key="11">
    <source>
        <dbReference type="SAM" id="MobiDB-lite"/>
    </source>
</evidence>
<keyword evidence="3" id="KW-0677">Repeat</keyword>
<keyword evidence="9" id="KW-0539">Nucleus</keyword>
<feature type="compositionally biased region" description="Low complexity" evidence="11">
    <location>
        <begin position="396"/>
        <end position="418"/>
    </location>
</feature>
<reference evidence="13" key="1">
    <citation type="submission" date="2023-04" db="EMBL/GenBank/DDBJ databases">
        <title>Black Yeasts Isolated from many extreme environments.</title>
        <authorList>
            <person name="Coleine C."/>
            <person name="Stajich J.E."/>
            <person name="Selbmann L."/>
        </authorList>
    </citation>
    <scope>NUCLEOTIDE SEQUENCE</scope>
    <source>
        <strain evidence="13">CCFEE 5312</strain>
    </source>
</reference>
<feature type="region of interest" description="Disordered" evidence="11">
    <location>
        <begin position="218"/>
        <end position="240"/>
    </location>
</feature>
<dbReference type="GO" id="GO:0008270">
    <property type="term" value="F:zinc ion binding"/>
    <property type="evidence" value="ECO:0007669"/>
    <property type="project" value="UniProtKB-KW"/>
</dbReference>
<evidence type="ECO:0000256" key="2">
    <source>
        <dbReference type="ARBA" id="ARBA00022723"/>
    </source>
</evidence>
<feature type="region of interest" description="Disordered" evidence="11">
    <location>
        <begin position="431"/>
        <end position="484"/>
    </location>
</feature>
<protein>
    <submittedName>
        <fullName evidence="13">Transcriptional regulator of ribosomal biogenesis proteins</fullName>
    </submittedName>
</protein>
<feature type="region of interest" description="Disordered" evidence="11">
    <location>
        <begin position="146"/>
        <end position="185"/>
    </location>
</feature>
<keyword evidence="7" id="KW-0238">DNA-binding</keyword>
<dbReference type="InterPro" id="IPR051580">
    <property type="entry name" value="ZnF-Chromatin_assoc"/>
</dbReference>
<dbReference type="SUPFAM" id="SSF57667">
    <property type="entry name" value="beta-beta-alpha zinc fingers"/>
    <property type="match status" value="1"/>
</dbReference>
<accession>A0AAJ0DFN5</accession>
<name>A0AAJ0DFN5_9PEZI</name>
<organism evidence="13 14">
    <name type="scientific">Extremus antarcticus</name>
    <dbReference type="NCBI Taxonomy" id="702011"/>
    <lineage>
        <taxon>Eukaryota</taxon>
        <taxon>Fungi</taxon>
        <taxon>Dikarya</taxon>
        <taxon>Ascomycota</taxon>
        <taxon>Pezizomycotina</taxon>
        <taxon>Dothideomycetes</taxon>
        <taxon>Dothideomycetidae</taxon>
        <taxon>Mycosphaerellales</taxon>
        <taxon>Extremaceae</taxon>
        <taxon>Extremus</taxon>
    </lineage>
</organism>
<feature type="domain" description="C2H2-type" evidence="12">
    <location>
        <begin position="572"/>
        <end position="602"/>
    </location>
</feature>
<evidence type="ECO:0000256" key="4">
    <source>
        <dbReference type="ARBA" id="ARBA00022771"/>
    </source>
</evidence>
<evidence type="ECO:0000313" key="14">
    <source>
        <dbReference type="Proteomes" id="UP001271007"/>
    </source>
</evidence>
<feature type="domain" description="C2H2-type" evidence="12">
    <location>
        <begin position="633"/>
        <end position="660"/>
    </location>
</feature>
<keyword evidence="2" id="KW-0479">Metal-binding</keyword>
<gene>
    <name evidence="13" type="primary">SFP1</name>
    <name evidence="13" type="ORF">LTR09_009407</name>
</gene>
<evidence type="ECO:0000256" key="9">
    <source>
        <dbReference type="ARBA" id="ARBA00023242"/>
    </source>
</evidence>
<dbReference type="Gene3D" id="3.30.160.60">
    <property type="entry name" value="Classic Zinc Finger"/>
    <property type="match status" value="2"/>
</dbReference>
<comment type="subcellular location">
    <subcellularLocation>
        <location evidence="1">Nucleus</location>
    </subcellularLocation>
</comment>
<dbReference type="FunFam" id="3.30.160.60:FF:000322">
    <property type="entry name" value="GDNF-inducible zinc finger protein 1"/>
    <property type="match status" value="1"/>
</dbReference>
<evidence type="ECO:0000313" key="13">
    <source>
        <dbReference type="EMBL" id="KAK3049229.1"/>
    </source>
</evidence>
<dbReference type="InterPro" id="IPR013087">
    <property type="entry name" value="Znf_C2H2_type"/>
</dbReference>
<evidence type="ECO:0000256" key="1">
    <source>
        <dbReference type="ARBA" id="ARBA00004123"/>
    </source>
</evidence>
<feature type="compositionally biased region" description="Low complexity" evidence="11">
    <location>
        <begin position="162"/>
        <end position="176"/>
    </location>
</feature>
<dbReference type="PANTHER" id="PTHR23057">
    <property type="entry name" value="JUXTAPOSED WITH ANOTHER ZINC FINGER PROTEIN 1"/>
    <property type="match status" value="1"/>
</dbReference>
<comment type="caution">
    <text evidence="13">The sequence shown here is derived from an EMBL/GenBank/DDBJ whole genome shotgun (WGS) entry which is preliminary data.</text>
</comment>
<dbReference type="PROSITE" id="PS00028">
    <property type="entry name" value="ZINC_FINGER_C2H2_1"/>
    <property type="match status" value="1"/>
</dbReference>
<keyword evidence="14" id="KW-1185">Reference proteome</keyword>
<feature type="region of interest" description="Disordered" evidence="11">
    <location>
        <begin position="315"/>
        <end position="418"/>
    </location>
</feature>
<dbReference type="SMART" id="SM00355">
    <property type="entry name" value="ZnF_C2H2"/>
    <property type="match status" value="3"/>
</dbReference>
<dbReference type="GO" id="GO:0005634">
    <property type="term" value="C:nucleus"/>
    <property type="evidence" value="ECO:0007669"/>
    <property type="project" value="UniProtKB-SubCell"/>
</dbReference>
<evidence type="ECO:0000256" key="10">
    <source>
        <dbReference type="PROSITE-ProRule" id="PRU00042"/>
    </source>
</evidence>
<feature type="compositionally biased region" description="Polar residues" evidence="11">
    <location>
        <begin position="431"/>
        <end position="481"/>
    </location>
</feature>
<dbReference type="PANTHER" id="PTHR23057:SF0">
    <property type="entry name" value="JUXTAPOSED WITH ANOTHER ZINC FINGER PROTEIN 1"/>
    <property type="match status" value="1"/>
</dbReference>
<feature type="compositionally biased region" description="Polar residues" evidence="11">
    <location>
        <begin position="147"/>
        <end position="161"/>
    </location>
</feature>
<dbReference type="InterPro" id="IPR036236">
    <property type="entry name" value="Znf_C2H2_sf"/>
</dbReference>
<feature type="compositionally biased region" description="Low complexity" evidence="11">
    <location>
        <begin position="343"/>
        <end position="353"/>
    </location>
</feature>
<dbReference type="AlphaFoldDB" id="A0AAJ0DFN5"/>
<keyword evidence="8" id="KW-0804">Transcription</keyword>
<keyword evidence="4 10" id="KW-0863">Zinc-finger</keyword>
<evidence type="ECO:0000256" key="6">
    <source>
        <dbReference type="ARBA" id="ARBA00023015"/>
    </source>
</evidence>
<evidence type="ECO:0000256" key="7">
    <source>
        <dbReference type="ARBA" id="ARBA00023125"/>
    </source>
</evidence>
<keyword evidence="6" id="KW-0805">Transcription regulation</keyword>
<evidence type="ECO:0000256" key="5">
    <source>
        <dbReference type="ARBA" id="ARBA00022833"/>
    </source>
</evidence>
<sequence>MAKWATRCVEKECTRVDRFAVWEVKAHTTRRPKLLPLRQFLEEEAERMAETLWRSLVRSRREWLTPPPLHSRGTSVESTPVSTPISIAYSDHNRRHSRDADHFYAYRKHHYQDITEHHFTTDDVLFGAEDGDDSQFPLFRKALPRSSAHNMSGTASPINIASSRQSSNSPRSQHSNLTSQLQQPRIDIQQDTNMDGMEGVETAPKGRQESVNMLSTTPYGAQSIPMRNGQRRESNNNGGLSGSFVGRSWGGMSMGSIFRDDLFMGTSPYKYGSPSFHSSSYLPKMEATYMKDYVCCDIRLDSMHELLQHYEEAHAAQPTQTMGRTPRDLQFPSGRAANASNTAQAVQQQAHPQQPLPHQPVQYPNHLPAASPLFSGQSGDQIGAFDSLDDMDMDDGGPTPQRSQFQPQPQFGRQQPRGPAVNVNLANAFQGQGLNSAGPTTPHASQQGFQHNPTVSSVNTPTMGTATSFSQQTSTPDSSMPGTPAEYDLDYSSQMATLNMQGSMDFNTLNNGQSGTIDDPAKRLLSKQGHGNKAFANQSTNNSELAKRVREQQVLNGLAGAGGFISEEIKPFKCPVIGCEKAYKNQNGLKYHKQHGHQNQQLKENSDGTFSIVDPTTSIPYPGTLGMEKEKPYKCDVCGKRYKNLNGLKYHRQHSPQCNPDIQMPGNVPGNLEGANVAGAGLRGMGDGMGGY</sequence>
<evidence type="ECO:0000256" key="3">
    <source>
        <dbReference type="ARBA" id="ARBA00022737"/>
    </source>
</evidence>
<dbReference type="Proteomes" id="UP001271007">
    <property type="component" value="Unassembled WGS sequence"/>
</dbReference>
<dbReference type="PROSITE" id="PS50157">
    <property type="entry name" value="ZINC_FINGER_C2H2_2"/>
    <property type="match status" value="2"/>
</dbReference>
<dbReference type="EMBL" id="JAWDJX010000041">
    <property type="protein sequence ID" value="KAK3049229.1"/>
    <property type="molecule type" value="Genomic_DNA"/>
</dbReference>